<feature type="non-terminal residue" evidence="3">
    <location>
        <position position="1"/>
    </location>
</feature>
<name>A0A383F3R5_9ZZZZ</name>
<evidence type="ECO:0000313" key="3">
    <source>
        <dbReference type="EMBL" id="SVE63028.1"/>
    </source>
</evidence>
<dbReference type="AlphaFoldDB" id="A0A383F3R5"/>
<evidence type="ECO:0008006" key="4">
    <source>
        <dbReference type="Google" id="ProtNLM"/>
    </source>
</evidence>
<dbReference type="InterPro" id="IPR036291">
    <property type="entry name" value="NAD(P)-bd_dom_sf"/>
</dbReference>
<reference evidence="3" key="1">
    <citation type="submission" date="2018-05" db="EMBL/GenBank/DDBJ databases">
        <authorList>
            <person name="Lanie J.A."/>
            <person name="Ng W.-L."/>
            <person name="Kazmierczak K.M."/>
            <person name="Andrzejewski T.M."/>
            <person name="Davidsen T.M."/>
            <person name="Wayne K.J."/>
            <person name="Tettelin H."/>
            <person name="Glass J.I."/>
            <person name="Rusch D."/>
            <person name="Podicherti R."/>
            <person name="Tsui H.-C.T."/>
            <person name="Winkler M.E."/>
        </authorList>
    </citation>
    <scope>NUCLEOTIDE SEQUENCE</scope>
</reference>
<organism evidence="3">
    <name type="scientific">marine metagenome</name>
    <dbReference type="NCBI Taxonomy" id="408172"/>
    <lineage>
        <taxon>unclassified sequences</taxon>
        <taxon>metagenomes</taxon>
        <taxon>ecological metagenomes</taxon>
    </lineage>
</organism>
<dbReference type="GO" id="GO:0016491">
    <property type="term" value="F:oxidoreductase activity"/>
    <property type="evidence" value="ECO:0007669"/>
    <property type="project" value="UniProtKB-KW"/>
</dbReference>
<comment type="similarity">
    <text evidence="1">Belongs to the short-chain dehydrogenases/reductases (SDR) family.</text>
</comment>
<accession>A0A383F3R5</accession>
<dbReference type="PRINTS" id="PR00081">
    <property type="entry name" value="GDHRDH"/>
</dbReference>
<evidence type="ECO:0000256" key="2">
    <source>
        <dbReference type="ARBA" id="ARBA00023002"/>
    </source>
</evidence>
<dbReference type="PANTHER" id="PTHR24321">
    <property type="entry name" value="DEHYDROGENASES, SHORT CHAIN"/>
    <property type="match status" value="1"/>
</dbReference>
<dbReference type="SUPFAM" id="SSF51735">
    <property type="entry name" value="NAD(P)-binding Rossmann-fold domains"/>
    <property type="match status" value="1"/>
</dbReference>
<dbReference type="Pfam" id="PF13561">
    <property type="entry name" value="adh_short_C2"/>
    <property type="match status" value="1"/>
</dbReference>
<sequence length="65" mass="7064">GLVAVLQQSIYVASKHVFSGLTKSAAVEYRDRGVRINAVCPGLIDTPLMGRIYASNRELKAETDN</sequence>
<dbReference type="EMBL" id="UINC01230764">
    <property type="protein sequence ID" value="SVE63028.1"/>
    <property type="molecule type" value="Genomic_DNA"/>
</dbReference>
<protein>
    <recommendedName>
        <fullName evidence="4">Short-chain dehydrogenase/reductase SDR</fullName>
    </recommendedName>
</protein>
<gene>
    <name evidence="3" type="ORF">METZ01_LOCUS515882</name>
</gene>
<dbReference type="InterPro" id="IPR002347">
    <property type="entry name" value="SDR_fam"/>
</dbReference>
<proteinExistence type="inferred from homology"/>
<dbReference type="Gene3D" id="3.40.50.720">
    <property type="entry name" value="NAD(P)-binding Rossmann-like Domain"/>
    <property type="match status" value="1"/>
</dbReference>
<keyword evidence="2" id="KW-0560">Oxidoreductase</keyword>
<evidence type="ECO:0000256" key="1">
    <source>
        <dbReference type="ARBA" id="ARBA00006484"/>
    </source>
</evidence>
<dbReference type="PANTHER" id="PTHR24321:SF8">
    <property type="entry name" value="ESTRADIOL 17-BETA-DEHYDROGENASE 8-RELATED"/>
    <property type="match status" value="1"/>
</dbReference>